<evidence type="ECO:0000256" key="5">
    <source>
        <dbReference type="SAM" id="MobiDB-lite"/>
    </source>
</evidence>
<keyword evidence="8" id="KW-1185">Reference proteome</keyword>
<dbReference type="InterPro" id="IPR037045">
    <property type="entry name" value="S8pro/Inhibitor_I9_sf"/>
</dbReference>
<organism evidence="7 8">
    <name type="scientific">Thamnocephalis sphaerospora</name>
    <dbReference type="NCBI Taxonomy" id="78915"/>
    <lineage>
        <taxon>Eukaryota</taxon>
        <taxon>Fungi</taxon>
        <taxon>Fungi incertae sedis</taxon>
        <taxon>Zoopagomycota</taxon>
        <taxon>Zoopagomycotina</taxon>
        <taxon>Zoopagomycetes</taxon>
        <taxon>Zoopagales</taxon>
        <taxon>Sigmoideomycetaceae</taxon>
        <taxon>Thamnocephalis</taxon>
    </lineage>
</organism>
<dbReference type="InterPro" id="IPR019038">
    <property type="entry name" value="POLD3"/>
</dbReference>
<gene>
    <name evidence="7" type="ORF">THASP1DRAFT_21929</name>
</gene>
<feature type="region of interest" description="Disordered" evidence="5">
    <location>
        <begin position="436"/>
        <end position="518"/>
    </location>
</feature>
<feature type="compositionally biased region" description="Polar residues" evidence="5">
    <location>
        <begin position="337"/>
        <end position="351"/>
    </location>
</feature>
<dbReference type="Gene3D" id="3.30.70.80">
    <property type="entry name" value="Peptidase S8 propeptide/proteinase inhibitor I9"/>
    <property type="match status" value="1"/>
</dbReference>
<evidence type="ECO:0000256" key="1">
    <source>
        <dbReference type="ARBA" id="ARBA00004123"/>
    </source>
</evidence>
<feature type="chain" id="PRO_5020278012" description="DNA polymerase delta subunit 3" evidence="6">
    <location>
        <begin position="21"/>
        <end position="518"/>
    </location>
</feature>
<evidence type="ECO:0000313" key="7">
    <source>
        <dbReference type="EMBL" id="RKP10349.1"/>
    </source>
</evidence>
<dbReference type="Gene3D" id="3.90.1030.20">
    <property type="entry name" value="DNA polymerase delta, p66 (Cdc27) subunit, wHTH domain"/>
    <property type="match status" value="1"/>
</dbReference>
<dbReference type="InterPro" id="IPR041913">
    <property type="entry name" value="POLD3_sf"/>
</dbReference>
<feature type="region of interest" description="Disordered" evidence="5">
    <location>
        <begin position="336"/>
        <end position="411"/>
    </location>
</feature>
<dbReference type="Pfam" id="PF09507">
    <property type="entry name" value="CDC27"/>
    <property type="match status" value="2"/>
</dbReference>
<protein>
    <recommendedName>
        <fullName evidence="2">DNA polymerase delta subunit 3</fullName>
    </recommendedName>
</protein>
<dbReference type="PANTHER" id="PTHR17598:SF13">
    <property type="entry name" value="DNA POLYMERASE DELTA SUBUNIT 3"/>
    <property type="match status" value="1"/>
</dbReference>
<dbReference type="PANTHER" id="PTHR17598">
    <property type="entry name" value="DNA POLYMERASE DELTA SUBUNIT 3"/>
    <property type="match status" value="1"/>
</dbReference>
<evidence type="ECO:0000256" key="3">
    <source>
        <dbReference type="ARBA" id="ARBA00022705"/>
    </source>
</evidence>
<feature type="compositionally biased region" description="Basic residues" evidence="5">
    <location>
        <begin position="476"/>
        <end position="489"/>
    </location>
</feature>
<evidence type="ECO:0000256" key="6">
    <source>
        <dbReference type="SAM" id="SignalP"/>
    </source>
</evidence>
<sequence length="518" mass="55097">MRAAILALLASLLLALMVKAESIDEMFNGATPPQQVLKKGNAKGEEMRGYIVIFKNPEAGSLDLNKAKTRMDATAASLSSQNIEVDQTLELINAVSVRMTEAQRTQLEKSRDDIEMIEEEKTVRLVNECAMRTIVHECSVSASNHEAQTLLETWVLEEKRMVTFQMLAIQLSIDANTAKRCVCAKESVNNGSDGGHTCAHHATAFYSALYAFAQSELARTQDATEMAVDDDERPHVACVYCVSGIAQPSTAGGAAETKHAATARVFRLVTEDALEATKAGMATVTGVHVYSVGPCKPSNADTIGAAATDYMLSQAAEATRKGVPLGVRKFVMATPTHGASSSPFTGAATKQSASHTTAAKRTAATASASKPRDASTFFAGHAKRPPKPATTISAPDTAAHSSVANTGTKGDGETAAKHMLLILVLPQSLARKRRIVDESDEDVDGVPEEAASDNETEDTPVAAIAVDAVGPETSGKRKRGRRRVARQKTYKNERGYFASSAGSSRPRPQDDASFCHAS</sequence>
<dbReference type="EMBL" id="KZ992457">
    <property type="protein sequence ID" value="RKP10349.1"/>
    <property type="molecule type" value="Genomic_DNA"/>
</dbReference>
<dbReference type="AlphaFoldDB" id="A0A4V1IXA2"/>
<keyword evidence="4" id="KW-0539">Nucleus</keyword>
<keyword evidence="6" id="KW-0732">Signal</keyword>
<evidence type="ECO:0000313" key="8">
    <source>
        <dbReference type="Proteomes" id="UP000271241"/>
    </source>
</evidence>
<feature type="compositionally biased region" description="Acidic residues" evidence="5">
    <location>
        <begin position="438"/>
        <end position="458"/>
    </location>
</feature>
<feature type="compositionally biased region" description="Low complexity" evidence="5">
    <location>
        <begin position="352"/>
        <end position="369"/>
    </location>
</feature>
<accession>A0A4V1IXA2</accession>
<dbReference type="GO" id="GO:0006297">
    <property type="term" value="P:nucleotide-excision repair, DNA gap filling"/>
    <property type="evidence" value="ECO:0007669"/>
    <property type="project" value="TreeGrafter"/>
</dbReference>
<evidence type="ECO:0000256" key="2">
    <source>
        <dbReference type="ARBA" id="ARBA00017589"/>
    </source>
</evidence>
<dbReference type="GO" id="GO:0043625">
    <property type="term" value="C:delta DNA polymerase complex"/>
    <property type="evidence" value="ECO:0007669"/>
    <property type="project" value="InterPro"/>
</dbReference>
<dbReference type="OrthoDB" id="514823at2759"/>
<dbReference type="Proteomes" id="UP000271241">
    <property type="component" value="Unassembled WGS sequence"/>
</dbReference>
<dbReference type="STRING" id="78915.A0A4V1IXA2"/>
<evidence type="ECO:0000256" key="4">
    <source>
        <dbReference type="ARBA" id="ARBA00023242"/>
    </source>
</evidence>
<dbReference type="GO" id="GO:0006271">
    <property type="term" value="P:DNA strand elongation involved in DNA replication"/>
    <property type="evidence" value="ECO:0007669"/>
    <property type="project" value="TreeGrafter"/>
</dbReference>
<name>A0A4V1IXA2_9FUNG</name>
<dbReference type="GO" id="GO:0003887">
    <property type="term" value="F:DNA-directed DNA polymerase activity"/>
    <property type="evidence" value="ECO:0007669"/>
    <property type="project" value="TreeGrafter"/>
</dbReference>
<comment type="subcellular location">
    <subcellularLocation>
        <location evidence="1">Nucleus</location>
    </subcellularLocation>
</comment>
<proteinExistence type="predicted"/>
<feature type="compositionally biased region" description="Polar residues" evidence="5">
    <location>
        <begin position="390"/>
        <end position="408"/>
    </location>
</feature>
<dbReference type="GO" id="GO:1904161">
    <property type="term" value="P:DNA synthesis involved in UV-damage excision repair"/>
    <property type="evidence" value="ECO:0007669"/>
    <property type="project" value="TreeGrafter"/>
</dbReference>
<keyword evidence="3" id="KW-0235">DNA replication</keyword>
<reference evidence="8" key="1">
    <citation type="journal article" date="2018" name="Nat. Microbiol.">
        <title>Leveraging single-cell genomics to expand the fungal tree of life.</title>
        <authorList>
            <person name="Ahrendt S.R."/>
            <person name="Quandt C.A."/>
            <person name="Ciobanu D."/>
            <person name="Clum A."/>
            <person name="Salamov A."/>
            <person name="Andreopoulos B."/>
            <person name="Cheng J.F."/>
            <person name="Woyke T."/>
            <person name="Pelin A."/>
            <person name="Henrissat B."/>
            <person name="Reynolds N.K."/>
            <person name="Benny G.L."/>
            <person name="Smith M.E."/>
            <person name="James T.Y."/>
            <person name="Grigoriev I.V."/>
        </authorList>
    </citation>
    <scope>NUCLEOTIDE SEQUENCE [LARGE SCALE GENOMIC DNA]</scope>
    <source>
        <strain evidence="8">RSA 1356</strain>
    </source>
</reference>
<feature type="signal peptide" evidence="6">
    <location>
        <begin position="1"/>
        <end position="20"/>
    </location>
</feature>